<name>A0A931GMC7_9MICC</name>
<feature type="transmembrane region" description="Helical" evidence="8">
    <location>
        <begin position="247"/>
        <end position="268"/>
    </location>
</feature>
<evidence type="ECO:0000256" key="5">
    <source>
        <dbReference type="ARBA" id="ARBA00022692"/>
    </source>
</evidence>
<feature type="transmembrane region" description="Helical" evidence="8">
    <location>
        <begin position="159"/>
        <end position="179"/>
    </location>
</feature>
<dbReference type="GO" id="GO:0022857">
    <property type="term" value="F:transmembrane transporter activity"/>
    <property type="evidence" value="ECO:0007669"/>
    <property type="project" value="InterPro"/>
</dbReference>
<evidence type="ECO:0000256" key="3">
    <source>
        <dbReference type="ARBA" id="ARBA00022448"/>
    </source>
</evidence>
<dbReference type="Pfam" id="PF01032">
    <property type="entry name" value="FecCD"/>
    <property type="match status" value="1"/>
</dbReference>
<dbReference type="PANTHER" id="PTHR30472:SF1">
    <property type="entry name" value="FE(3+) DICITRATE TRANSPORT SYSTEM PERMEASE PROTEIN FECC-RELATED"/>
    <property type="match status" value="1"/>
</dbReference>
<dbReference type="Proteomes" id="UP000625033">
    <property type="component" value="Unassembled WGS sequence"/>
</dbReference>
<keyword evidence="10" id="KW-1185">Reference proteome</keyword>
<evidence type="ECO:0000256" key="7">
    <source>
        <dbReference type="ARBA" id="ARBA00023136"/>
    </source>
</evidence>
<dbReference type="EMBL" id="JADOTZ010000001">
    <property type="protein sequence ID" value="MBG6085294.1"/>
    <property type="molecule type" value="Genomic_DNA"/>
</dbReference>
<feature type="transmembrane region" description="Helical" evidence="8">
    <location>
        <begin position="128"/>
        <end position="147"/>
    </location>
</feature>
<evidence type="ECO:0000256" key="2">
    <source>
        <dbReference type="ARBA" id="ARBA00007935"/>
    </source>
</evidence>
<feature type="transmembrane region" description="Helical" evidence="8">
    <location>
        <begin position="18"/>
        <end position="38"/>
    </location>
</feature>
<evidence type="ECO:0000256" key="1">
    <source>
        <dbReference type="ARBA" id="ARBA00004651"/>
    </source>
</evidence>
<evidence type="ECO:0000256" key="8">
    <source>
        <dbReference type="SAM" id="Phobius"/>
    </source>
</evidence>
<dbReference type="GO" id="GO:0033214">
    <property type="term" value="P:siderophore-iron import into cell"/>
    <property type="evidence" value="ECO:0007669"/>
    <property type="project" value="TreeGrafter"/>
</dbReference>
<dbReference type="CDD" id="cd06550">
    <property type="entry name" value="TM_ABC_iron-siderophores_like"/>
    <property type="match status" value="1"/>
</dbReference>
<dbReference type="AlphaFoldDB" id="A0A931GMC7"/>
<keyword evidence="7 8" id="KW-0472">Membrane</keyword>
<dbReference type="InterPro" id="IPR037294">
    <property type="entry name" value="ABC_BtuC-like"/>
</dbReference>
<feature type="transmembrane region" description="Helical" evidence="8">
    <location>
        <begin position="101"/>
        <end position="122"/>
    </location>
</feature>
<dbReference type="FunFam" id="1.10.3470.10:FF:000001">
    <property type="entry name" value="Vitamin B12 ABC transporter permease BtuC"/>
    <property type="match status" value="1"/>
</dbReference>
<dbReference type="Gene3D" id="1.10.3470.10">
    <property type="entry name" value="ABC transporter involved in vitamin B12 uptake, BtuC"/>
    <property type="match status" value="1"/>
</dbReference>
<keyword evidence="6 8" id="KW-1133">Transmembrane helix</keyword>
<evidence type="ECO:0000313" key="9">
    <source>
        <dbReference type="EMBL" id="MBG6085294.1"/>
    </source>
</evidence>
<evidence type="ECO:0000313" key="10">
    <source>
        <dbReference type="Proteomes" id="UP000625033"/>
    </source>
</evidence>
<keyword evidence="3" id="KW-0813">Transport</keyword>
<feature type="transmembrane region" description="Helical" evidence="8">
    <location>
        <begin position="207"/>
        <end position="226"/>
    </location>
</feature>
<protein>
    <submittedName>
        <fullName evidence="9">Iron complex transport system permease protein</fullName>
    </submittedName>
</protein>
<reference evidence="9" key="1">
    <citation type="submission" date="2020-11" db="EMBL/GenBank/DDBJ databases">
        <title>Sequencing the genomes of 1000 actinobacteria strains.</title>
        <authorList>
            <person name="Klenk H.-P."/>
        </authorList>
    </citation>
    <scope>NUCLEOTIDE SEQUENCE</scope>
    <source>
        <strain evidence="9">DSM 26152</strain>
    </source>
</reference>
<dbReference type="SUPFAM" id="SSF81345">
    <property type="entry name" value="ABC transporter involved in vitamin B12 uptake, BtuC"/>
    <property type="match status" value="1"/>
</dbReference>
<dbReference type="InterPro" id="IPR000522">
    <property type="entry name" value="ABC_transptr_permease_BtuC"/>
</dbReference>
<keyword evidence="5 8" id="KW-0812">Transmembrane</keyword>
<feature type="transmembrane region" description="Helical" evidence="8">
    <location>
        <begin position="69"/>
        <end position="89"/>
    </location>
</feature>
<keyword evidence="4" id="KW-1003">Cell membrane</keyword>
<comment type="subcellular location">
    <subcellularLocation>
        <location evidence="1">Cell membrane</location>
        <topology evidence="1">Multi-pass membrane protein</topology>
    </subcellularLocation>
</comment>
<comment type="caution">
    <text evidence="9">The sequence shown here is derived from an EMBL/GenBank/DDBJ whole genome shotgun (WGS) entry which is preliminary data.</text>
</comment>
<feature type="transmembrane region" description="Helical" evidence="8">
    <location>
        <begin position="288"/>
        <end position="307"/>
    </location>
</feature>
<comment type="similarity">
    <text evidence="2">Belongs to the binding-protein-dependent transport system permease family. FecCD subfamily.</text>
</comment>
<dbReference type="GO" id="GO:0005886">
    <property type="term" value="C:plasma membrane"/>
    <property type="evidence" value="ECO:0007669"/>
    <property type="project" value="UniProtKB-SubCell"/>
</dbReference>
<gene>
    <name evidence="9" type="ORF">IW252_002061</name>
</gene>
<feature type="transmembrane region" description="Helical" evidence="8">
    <location>
        <begin position="319"/>
        <end position="336"/>
    </location>
</feature>
<dbReference type="RefSeq" id="WP_196836493.1">
    <property type="nucleotide sequence ID" value="NZ_JADOTZ010000001.1"/>
</dbReference>
<sequence length="343" mass="34740">MTEAVAPSRRTPSRTVRVGFAGVLALALVASVFASLAVGSNPLPLSEVWAALTGQGTAEGHYVIWEQRIPRTLAGLLAGVALGVAGALVQAFTRNPLADPGILGVNAGAALFVTLGIAFWGATTASTYGWLACVGALVVTAAVYLIGSSRTGPASPVQLTVVGVAVGAVLSGITTAIVLTHPETFDKTRGWNAGSLLERGLDVSLPLLPLLAIGLVCAACAVPGLNSTVLGSDVARSQGVNVARLQILVLLAVTFLAGAATALAGPITFVGLMIPHLVRWSLGTDQRVIFLGSVLAAPVLMLAADVLGRVIIMPSEMPVGIVTAFVGAPVLIALVRRSQASAL</sequence>
<organism evidence="9 10">
    <name type="scientific">Zhihengliuella flava</name>
    <dbReference type="NCBI Taxonomy" id="1285193"/>
    <lineage>
        <taxon>Bacteria</taxon>
        <taxon>Bacillati</taxon>
        <taxon>Actinomycetota</taxon>
        <taxon>Actinomycetes</taxon>
        <taxon>Micrococcales</taxon>
        <taxon>Micrococcaceae</taxon>
        <taxon>Zhihengliuella</taxon>
    </lineage>
</organism>
<dbReference type="PANTHER" id="PTHR30472">
    <property type="entry name" value="FERRIC ENTEROBACTIN TRANSPORT SYSTEM PERMEASE PROTEIN"/>
    <property type="match status" value="1"/>
</dbReference>
<accession>A0A931GMC7</accession>
<evidence type="ECO:0000256" key="6">
    <source>
        <dbReference type="ARBA" id="ARBA00022989"/>
    </source>
</evidence>
<proteinExistence type="inferred from homology"/>
<evidence type="ECO:0000256" key="4">
    <source>
        <dbReference type="ARBA" id="ARBA00022475"/>
    </source>
</evidence>